<keyword evidence="4" id="KW-0460">Magnesium</keyword>
<name>A0A098AZV5_DESHA</name>
<dbReference type="HAMAP" id="MF_00900">
    <property type="entry name" value="GTPase_HflX"/>
    <property type="match status" value="1"/>
</dbReference>
<evidence type="ECO:0000256" key="4">
    <source>
        <dbReference type="ARBA" id="ARBA00022842"/>
    </source>
</evidence>
<dbReference type="EMBL" id="LK996017">
    <property type="protein sequence ID" value="CDX01635.1"/>
    <property type="molecule type" value="Genomic_DNA"/>
</dbReference>
<dbReference type="CDD" id="cd01878">
    <property type="entry name" value="HflX"/>
    <property type="match status" value="1"/>
</dbReference>
<dbReference type="GO" id="GO:0005525">
    <property type="term" value="F:GTP binding"/>
    <property type="evidence" value="ECO:0007669"/>
    <property type="project" value="UniProtKB-UniRule"/>
</dbReference>
<accession>A0A098AZV5</accession>
<evidence type="ECO:0000256" key="3">
    <source>
        <dbReference type="ARBA" id="ARBA00022741"/>
    </source>
</evidence>
<dbReference type="AlphaFoldDB" id="A0A098AZV5"/>
<dbReference type="Pfam" id="PF01926">
    <property type="entry name" value="MMR_HSR1"/>
    <property type="match status" value="1"/>
</dbReference>
<dbReference type="FunFam" id="3.40.50.11060:FF:000001">
    <property type="entry name" value="GTPase HflX"/>
    <property type="match status" value="1"/>
</dbReference>
<comment type="function">
    <text evidence="6">GTPase that associates with the 50S ribosomal subunit and may have a role during protein synthesis or ribosome biogenesis.</text>
</comment>
<dbReference type="InterPro" id="IPR032305">
    <property type="entry name" value="GTP-bd_M"/>
</dbReference>
<dbReference type="InterPro" id="IPR027417">
    <property type="entry name" value="P-loop_NTPase"/>
</dbReference>
<evidence type="ECO:0000256" key="1">
    <source>
        <dbReference type="ARBA" id="ARBA00022490"/>
    </source>
</evidence>
<dbReference type="SUPFAM" id="SSF52540">
    <property type="entry name" value="P-loop containing nucleoside triphosphate hydrolases"/>
    <property type="match status" value="1"/>
</dbReference>
<sequence length="530" mass="58585">MDILGDISGIRGTQLKELKDLTSLRTDRPELIHDDLLMGICRLTSLWNKEIALYINRSGMVIAVAIGQHAAVKLPPLPARQAGRLRCLHTHPSGNPQLSPMDLSALSSAGLESMSSIGVSNGQITGVEIAFSGDSDYQILALNPKEFVNFSYDGAVNDYRLRPASPSLKVSEQEKAFLVALEEEELGLELLTELTELAHSSGVEVVGQLLQPKRYGSPVSYLGKGKLQEMTQHLQNSGANVLICDDELLPVQLRTLEQATGVKVLDRTTLILDIFAQRAKSREGKLQVELAQLKHLLPRLTGQGLSLSRLGGGVGTRGPGESKLEMDKRRVRKKINLLENELGEIRKTRTTQRRQREKSGIPLIALVGYTNAGKTTFLQKAMEQTRSKGESVKGEDKLFATLDPIVRGIRLDQRTEILLSDTVGFIQKLPHQLLHAFLATLEEVQNADVLIHVLDASHPRALERADTVHKILEQLECHHKPRLTLLNKIDQLDHPSDLSRLAQELSHPIPMSLIANTSLTPVWNKVLELL</sequence>
<dbReference type="InterPro" id="IPR042108">
    <property type="entry name" value="GTPase_HflX_N_sf"/>
</dbReference>
<comment type="similarity">
    <text evidence="6">Belongs to the TRAFAC class OBG-HflX-like GTPase superfamily. HflX GTPase family.</text>
</comment>
<dbReference type="NCBIfam" id="TIGR03156">
    <property type="entry name" value="GTP_HflX"/>
    <property type="match status" value="1"/>
</dbReference>
<dbReference type="Gene3D" id="6.10.250.2860">
    <property type="match status" value="1"/>
</dbReference>
<comment type="subcellular location">
    <subcellularLocation>
        <location evidence="6">Cytoplasm</location>
    </subcellularLocation>
    <text evidence="6">May associate with membranes.</text>
</comment>
<keyword evidence="2" id="KW-0479">Metal-binding</keyword>
<dbReference type="GO" id="GO:0005737">
    <property type="term" value="C:cytoplasm"/>
    <property type="evidence" value="ECO:0007669"/>
    <property type="project" value="UniProtKB-SubCell"/>
</dbReference>
<evidence type="ECO:0000256" key="6">
    <source>
        <dbReference type="HAMAP-Rule" id="MF_00900"/>
    </source>
</evidence>
<dbReference type="Gene3D" id="3.40.50.300">
    <property type="entry name" value="P-loop containing nucleotide triphosphate hydrolases"/>
    <property type="match status" value="1"/>
</dbReference>
<evidence type="ECO:0000256" key="2">
    <source>
        <dbReference type="ARBA" id="ARBA00022723"/>
    </source>
</evidence>
<keyword evidence="5 6" id="KW-0342">GTP-binding</keyword>
<dbReference type="GO" id="GO:0043022">
    <property type="term" value="F:ribosome binding"/>
    <property type="evidence" value="ECO:0007669"/>
    <property type="project" value="TreeGrafter"/>
</dbReference>
<dbReference type="GO" id="GO:0003924">
    <property type="term" value="F:GTPase activity"/>
    <property type="evidence" value="ECO:0007669"/>
    <property type="project" value="UniProtKB-UniRule"/>
</dbReference>
<feature type="coiled-coil region" evidence="7">
    <location>
        <begin position="321"/>
        <end position="348"/>
    </location>
</feature>
<dbReference type="PATRIC" id="fig|49338.4.peg.1878"/>
<keyword evidence="3 6" id="KW-0547">Nucleotide-binding</keyword>
<dbReference type="RefSeq" id="WP_208925570.1">
    <property type="nucleotide sequence ID" value="NZ_JAYFNZ010000034.1"/>
</dbReference>
<protein>
    <recommendedName>
        <fullName evidence="6">GTPase HflX</fullName>
    </recommendedName>
    <alternativeName>
        <fullName evidence="6">GTP-binding protein HflX</fullName>
    </alternativeName>
</protein>
<evidence type="ECO:0000313" key="9">
    <source>
        <dbReference type="EMBL" id="CDX01635.1"/>
    </source>
</evidence>
<dbReference type="PROSITE" id="PS51705">
    <property type="entry name" value="G_HFLX"/>
    <property type="match status" value="1"/>
</dbReference>
<evidence type="ECO:0000256" key="5">
    <source>
        <dbReference type="ARBA" id="ARBA00023134"/>
    </source>
</evidence>
<dbReference type="InterPro" id="IPR025121">
    <property type="entry name" value="GTPase_HflX_N"/>
</dbReference>
<keyword evidence="1 6" id="KW-0963">Cytoplasm</keyword>
<reference evidence="9" key="1">
    <citation type="submission" date="2014-07" db="EMBL/GenBank/DDBJ databases">
        <authorList>
            <person name="Hornung V.Bastian."/>
        </authorList>
    </citation>
    <scope>NUCLEOTIDE SEQUENCE</scope>
    <source>
        <strain evidence="9">PCE-S</strain>
    </source>
</reference>
<dbReference type="Pfam" id="PF13167">
    <property type="entry name" value="GTP-bdg_N"/>
    <property type="match status" value="1"/>
</dbReference>
<proteinExistence type="inferred from homology"/>
<dbReference type="PANTHER" id="PTHR10229:SF0">
    <property type="entry name" value="GTP-BINDING PROTEIN 6-RELATED"/>
    <property type="match status" value="1"/>
</dbReference>
<feature type="domain" description="Hflx-type G" evidence="8">
    <location>
        <begin position="362"/>
        <end position="530"/>
    </location>
</feature>
<comment type="subunit">
    <text evidence="6">Monomer. Associates with the 50S ribosomal subunit.</text>
</comment>
<gene>
    <name evidence="6" type="primary">hflX</name>
    <name evidence="9" type="ORF">DPCES_1748</name>
</gene>
<dbReference type="Pfam" id="PF16360">
    <property type="entry name" value="GTP-bdg_M"/>
    <property type="match status" value="1"/>
</dbReference>
<keyword evidence="7" id="KW-0175">Coiled coil</keyword>
<dbReference type="InterPro" id="IPR030394">
    <property type="entry name" value="G_HFLX_dom"/>
</dbReference>
<organism evidence="9">
    <name type="scientific">Desulfitobacterium hafniense</name>
    <name type="common">Desulfitobacterium frappieri</name>
    <dbReference type="NCBI Taxonomy" id="49338"/>
    <lineage>
        <taxon>Bacteria</taxon>
        <taxon>Bacillati</taxon>
        <taxon>Bacillota</taxon>
        <taxon>Clostridia</taxon>
        <taxon>Eubacteriales</taxon>
        <taxon>Desulfitobacteriaceae</taxon>
        <taxon>Desulfitobacterium</taxon>
    </lineage>
</organism>
<dbReference type="PANTHER" id="PTHR10229">
    <property type="entry name" value="GTP-BINDING PROTEIN HFLX"/>
    <property type="match status" value="1"/>
</dbReference>
<dbReference type="InterPro" id="IPR016496">
    <property type="entry name" value="GTPase_HflX"/>
</dbReference>
<dbReference type="GO" id="GO:0046872">
    <property type="term" value="F:metal ion binding"/>
    <property type="evidence" value="ECO:0007669"/>
    <property type="project" value="UniProtKB-KW"/>
</dbReference>
<dbReference type="InterPro" id="IPR006073">
    <property type="entry name" value="GTP-bd"/>
</dbReference>
<evidence type="ECO:0000256" key="7">
    <source>
        <dbReference type="SAM" id="Coils"/>
    </source>
</evidence>
<evidence type="ECO:0000259" key="8">
    <source>
        <dbReference type="PROSITE" id="PS51705"/>
    </source>
</evidence>
<dbReference type="Gene3D" id="3.40.50.11060">
    <property type="entry name" value="GTPase HflX, N-terminal domain"/>
    <property type="match status" value="1"/>
</dbReference>